<accession>A0A9C7PRA3</accession>
<evidence type="ECO:0000259" key="5">
    <source>
        <dbReference type="Pfam" id="PF01055"/>
    </source>
</evidence>
<dbReference type="InterPro" id="IPR000322">
    <property type="entry name" value="Glyco_hydro_31_TIM"/>
</dbReference>
<dbReference type="Pfam" id="PF21365">
    <property type="entry name" value="Glyco_hydro_31_3rd"/>
    <property type="match status" value="1"/>
</dbReference>
<dbReference type="InterPro" id="IPR017853">
    <property type="entry name" value="GH"/>
</dbReference>
<dbReference type="EMBL" id="BQMJ01000007">
    <property type="protein sequence ID" value="GJQ09208.1"/>
    <property type="molecule type" value="Genomic_DNA"/>
</dbReference>
<keyword evidence="8" id="KW-1185">Reference proteome</keyword>
<keyword evidence="3 4" id="KW-0326">Glycosidase</keyword>
<reference evidence="7" key="2">
    <citation type="submission" date="2022-01" db="EMBL/GenBank/DDBJ databases">
        <authorList>
            <person name="Hirooka S."/>
            <person name="Miyagishima S.Y."/>
        </authorList>
    </citation>
    <scope>NUCLEOTIDE SEQUENCE</scope>
    <source>
        <strain evidence="7">NBRC 102759</strain>
    </source>
</reference>
<dbReference type="InterPro" id="IPR050985">
    <property type="entry name" value="Alpha-glycosidase_related"/>
</dbReference>
<dbReference type="Proteomes" id="UP001061958">
    <property type="component" value="Unassembled WGS sequence"/>
</dbReference>
<feature type="domain" description="Glycosyl hydrolase family 31 C-terminal" evidence="6">
    <location>
        <begin position="644"/>
        <end position="712"/>
    </location>
</feature>
<dbReference type="OrthoDB" id="10070917at2759"/>
<evidence type="ECO:0000313" key="8">
    <source>
        <dbReference type="Proteomes" id="UP001061958"/>
    </source>
</evidence>
<dbReference type="Gene3D" id="3.20.20.80">
    <property type="entry name" value="Glycosidases"/>
    <property type="match status" value="1"/>
</dbReference>
<evidence type="ECO:0008006" key="9">
    <source>
        <dbReference type="Google" id="ProtNLM"/>
    </source>
</evidence>
<dbReference type="CDD" id="cd06592">
    <property type="entry name" value="GH31_NET37"/>
    <property type="match status" value="1"/>
</dbReference>
<dbReference type="AlphaFoldDB" id="A0A9C7PRA3"/>
<dbReference type="PANTHER" id="PTHR43053:SF4">
    <property type="entry name" value="MYOGENESIS-REGULATING GLYCOSIDASE"/>
    <property type="match status" value="1"/>
</dbReference>
<dbReference type="GO" id="GO:0005975">
    <property type="term" value="P:carbohydrate metabolic process"/>
    <property type="evidence" value="ECO:0007669"/>
    <property type="project" value="InterPro"/>
</dbReference>
<dbReference type="InterPro" id="IPR048395">
    <property type="entry name" value="Glyco_hydro_31_C"/>
</dbReference>
<feature type="domain" description="Glycoside hydrolase family 31 TIM barrel" evidence="5">
    <location>
        <begin position="330"/>
        <end position="633"/>
    </location>
</feature>
<sequence length="740" mass="85635">MESFEHCNFWLPLTRNGGLLVCWGERTLKCFRKSCENEDERYHCQCVAKATFSWPPCCVTNLQVNWRPIESTILEKEDQLKEVEHSSVQKELVSNRIAVENCSFCCSCGTKLLVQRHPKQLFDISMVYGNLEEEHQTFSSESSNPTFHFELPISGHWYGGAHSLRQFWPTERACLELGPYYPFDNGPQGLCGLVDPSWVSSEGLVLSVDPFHSKFLHIGLHSPKQQKAARQWNIGLENFAKELLPLADSKVQGNELLQIEARRQYDLSSITHPLSNSSTFYTVCPCLNFVLGIEADVRKATERLLDYLPKCNKSKPLHALIEQPIWTTWARYKQNITQEDVESFAQEICEMGYPHSVLEIDDRWSRKYGDLRFDETKFPHPEKMVQKLHKLGFLVTLWIIPFADEDSEAVLENDASPKKYFVRQTCKESHSSDQIASTSSFRWWQPTTVKALDVTNPEACEWFLEQLYRLQKEYGIDGFKFDAGEPCFLPQHPTFRETLHIPDEYTLYWNRNIASKFPIREVRAASRGCQSYVSFLRLFDKFSVWDFDNGLASIIPATLVAGIVGYPFVLPDIVGGNCYDDRQLNEELFVRWLELSLAMPSVQLSVAPWQFSEDTVELCRELIASRKKLLPFIDDAMEQSLTTGWPMIRPLWWTCPKLSESWTIDDEFTVGDTLLVAPVIVAHENHRDIWFPPGTWQFFALLDNYTMDDRIEYHGDIIGPCWLRNFHTPIHILPCFRRVV</sequence>
<name>A0A9C7PRA3_9RHOD</name>
<evidence type="ECO:0000256" key="1">
    <source>
        <dbReference type="ARBA" id="ARBA00007806"/>
    </source>
</evidence>
<evidence type="ECO:0000259" key="6">
    <source>
        <dbReference type="Pfam" id="PF21365"/>
    </source>
</evidence>
<dbReference type="PANTHER" id="PTHR43053">
    <property type="entry name" value="GLYCOSIDASE FAMILY 31"/>
    <property type="match status" value="1"/>
</dbReference>
<gene>
    <name evidence="7" type="ORF">GpartN1_g999.t1</name>
</gene>
<comment type="caution">
    <text evidence="7">The sequence shown here is derived from an EMBL/GenBank/DDBJ whole genome shotgun (WGS) entry which is preliminary data.</text>
</comment>
<dbReference type="GO" id="GO:0004553">
    <property type="term" value="F:hydrolase activity, hydrolyzing O-glycosyl compounds"/>
    <property type="evidence" value="ECO:0007669"/>
    <property type="project" value="InterPro"/>
</dbReference>
<evidence type="ECO:0000256" key="4">
    <source>
        <dbReference type="RuleBase" id="RU361185"/>
    </source>
</evidence>
<dbReference type="InterPro" id="IPR013780">
    <property type="entry name" value="Glyco_hydro_b"/>
</dbReference>
<dbReference type="SUPFAM" id="SSF51011">
    <property type="entry name" value="Glycosyl hydrolase domain"/>
    <property type="match status" value="1"/>
</dbReference>
<organism evidence="7 8">
    <name type="scientific">Galdieria partita</name>
    <dbReference type="NCBI Taxonomy" id="83374"/>
    <lineage>
        <taxon>Eukaryota</taxon>
        <taxon>Rhodophyta</taxon>
        <taxon>Bangiophyceae</taxon>
        <taxon>Galdieriales</taxon>
        <taxon>Galdieriaceae</taxon>
        <taxon>Galdieria</taxon>
    </lineage>
</organism>
<evidence type="ECO:0000313" key="7">
    <source>
        <dbReference type="EMBL" id="GJQ09208.1"/>
    </source>
</evidence>
<reference evidence="7" key="1">
    <citation type="journal article" date="2022" name="Proc. Natl. Acad. Sci. U.S.A.">
        <title>Life cycle and functional genomics of the unicellular red alga Galdieria for elucidating algal and plant evolution and industrial use.</title>
        <authorList>
            <person name="Hirooka S."/>
            <person name="Itabashi T."/>
            <person name="Ichinose T.M."/>
            <person name="Onuma R."/>
            <person name="Fujiwara T."/>
            <person name="Yamashita S."/>
            <person name="Jong L.W."/>
            <person name="Tomita R."/>
            <person name="Iwane A.H."/>
            <person name="Miyagishima S.Y."/>
        </authorList>
    </citation>
    <scope>NUCLEOTIDE SEQUENCE</scope>
    <source>
        <strain evidence="7">NBRC 102759</strain>
    </source>
</reference>
<evidence type="ECO:0000256" key="3">
    <source>
        <dbReference type="ARBA" id="ARBA00023295"/>
    </source>
</evidence>
<proteinExistence type="inferred from homology"/>
<protein>
    <recommendedName>
        <fullName evidence="9">Alpha-glucosidase</fullName>
    </recommendedName>
</protein>
<keyword evidence="2 4" id="KW-0378">Hydrolase</keyword>
<dbReference type="SUPFAM" id="SSF51445">
    <property type="entry name" value="(Trans)glycosidases"/>
    <property type="match status" value="1"/>
</dbReference>
<dbReference type="Gene3D" id="2.60.40.1180">
    <property type="entry name" value="Golgi alpha-mannosidase II"/>
    <property type="match status" value="1"/>
</dbReference>
<comment type="similarity">
    <text evidence="1 4">Belongs to the glycosyl hydrolase 31 family.</text>
</comment>
<dbReference type="Pfam" id="PF01055">
    <property type="entry name" value="Glyco_hydro_31_2nd"/>
    <property type="match status" value="1"/>
</dbReference>
<evidence type="ECO:0000256" key="2">
    <source>
        <dbReference type="ARBA" id="ARBA00022801"/>
    </source>
</evidence>